<comment type="subcellular location">
    <subcellularLocation>
        <location evidence="1">Membrane</location>
        <topology evidence="1">Multi-pass membrane protein</topology>
    </subcellularLocation>
</comment>
<dbReference type="InterPro" id="IPR045863">
    <property type="entry name" value="CorA_TM1_TM2"/>
</dbReference>
<evidence type="ECO:0000313" key="7">
    <source>
        <dbReference type="Proteomes" id="UP000039046"/>
    </source>
</evidence>
<feature type="transmembrane region" description="Helical" evidence="5">
    <location>
        <begin position="401"/>
        <end position="422"/>
    </location>
</feature>
<evidence type="ECO:0000256" key="4">
    <source>
        <dbReference type="ARBA" id="ARBA00023136"/>
    </source>
</evidence>
<dbReference type="Gene3D" id="1.20.58.340">
    <property type="entry name" value="Magnesium transport protein CorA, transmembrane region"/>
    <property type="match status" value="1"/>
</dbReference>
<evidence type="ECO:0000256" key="5">
    <source>
        <dbReference type="SAM" id="Phobius"/>
    </source>
</evidence>
<organism evidence="6 7">
    <name type="scientific">[Torrubiella] hemipterigena</name>
    <dbReference type="NCBI Taxonomy" id="1531966"/>
    <lineage>
        <taxon>Eukaryota</taxon>
        <taxon>Fungi</taxon>
        <taxon>Dikarya</taxon>
        <taxon>Ascomycota</taxon>
        <taxon>Pezizomycotina</taxon>
        <taxon>Sordariomycetes</taxon>
        <taxon>Hypocreomycetidae</taxon>
        <taxon>Hypocreales</taxon>
        <taxon>Clavicipitaceae</taxon>
        <taxon>Clavicipitaceae incertae sedis</taxon>
        <taxon>'Torrubiella' clade</taxon>
    </lineage>
</organism>
<dbReference type="AlphaFoldDB" id="A0A0A1T4M5"/>
<keyword evidence="3 5" id="KW-1133">Transmembrane helix</keyword>
<dbReference type="OrthoDB" id="5392974at2759"/>
<keyword evidence="4 5" id="KW-0472">Membrane</keyword>
<evidence type="ECO:0000313" key="6">
    <source>
        <dbReference type="EMBL" id="CEJ81247.1"/>
    </source>
</evidence>
<name>A0A0A1T4M5_9HYPO</name>
<sequence>MTSLDLDKSCVEDMYHPLVLLDVVTDGTERHCRERKLLTQADVSDYIDAPNHQDYSCRLISICQANSWHPLEITKPILLSLLNGHGFSQNVYDLISCFYLRDSDSEDAYCVPFTVSSSSSWTEIQYSIRYPEYKEHAGEWALRQTAVCHRINTRTKQSIILLISPTPDSRGHNILSRHLTRSDVFSGIKACWMSAHHALLNGYLPAWRGFNAFHEEKFLPINNGTFVSYIETKRLPIDYGQLSSLLGILARVTTSTTLLTGATELMVEMKNFLATRKDVIESITVSERLINATDNLRRRCAADFRVANFLEERIKSSSTLLAQTLAFRDQEIAKEQNATMLELNKSAVFQNANMLELNKSAVFITMLSLVYAPASFVATFFGMNFFAMDQENSRIVCTSMVWIYILSTGLLTGITVMLYFWLIQNDKVLSWKGRLELRAKGKWLARKMTLNRSDSASQRV</sequence>
<dbReference type="HOGENOM" id="CLU_029947_0_0_1"/>
<dbReference type="GO" id="GO:0016020">
    <property type="term" value="C:membrane"/>
    <property type="evidence" value="ECO:0007669"/>
    <property type="project" value="UniProtKB-SubCell"/>
</dbReference>
<keyword evidence="7" id="KW-1185">Reference proteome</keyword>
<keyword evidence="2 5" id="KW-0812">Transmembrane</keyword>
<evidence type="ECO:0000256" key="1">
    <source>
        <dbReference type="ARBA" id="ARBA00004141"/>
    </source>
</evidence>
<evidence type="ECO:0000256" key="3">
    <source>
        <dbReference type="ARBA" id="ARBA00022989"/>
    </source>
</evidence>
<reference evidence="6 7" key="1">
    <citation type="journal article" date="2015" name="Genome Announc.">
        <title>Draft Genome Sequence and Gene Annotation of the Entomopathogenic Fungus Verticillium hemipterigenum.</title>
        <authorList>
            <person name="Horn F."/>
            <person name="Habel A."/>
            <person name="Scharf D.H."/>
            <person name="Dworschak J."/>
            <person name="Brakhage A.A."/>
            <person name="Guthke R."/>
            <person name="Hertweck C."/>
            <person name="Linde J."/>
        </authorList>
    </citation>
    <scope>NUCLEOTIDE SEQUENCE [LARGE SCALE GENOMIC DNA]</scope>
</reference>
<feature type="transmembrane region" description="Helical" evidence="5">
    <location>
        <begin position="361"/>
        <end position="381"/>
    </location>
</feature>
<proteinExistence type="predicted"/>
<protein>
    <submittedName>
        <fullName evidence="6">Uncharacterized protein</fullName>
    </submittedName>
</protein>
<gene>
    <name evidence="6" type="ORF">VHEMI01387</name>
</gene>
<evidence type="ECO:0000256" key="2">
    <source>
        <dbReference type="ARBA" id="ARBA00022692"/>
    </source>
</evidence>
<accession>A0A0A1T4M5</accession>
<dbReference type="Proteomes" id="UP000039046">
    <property type="component" value="Unassembled WGS sequence"/>
</dbReference>
<dbReference type="STRING" id="1531966.A0A0A1T4M5"/>
<dbReference type="SUPFAM" id="SSF144083">
    <property type="entry name" value="Magnesium transport protein CorA, transmembrane region"/>
    <property type="match status" value="1"/>
</dbReference>
<dbReference type="EMBL" id="CDHN01000001">
    <property type="protein sequence ID" value="CEJ81247.1"/>
    <property type="molecule type" value="Genomic_DNA"/>
</dbReference>